<dbReference type="EMBL" id="CAMPGE010030160">
    <property type="protein sequence ID" value="CAI2387666.1"/>
    <property type="molecule type" value="Genomic_DNA"/>
</dbReference>
<evidence type="ECO:0000313" key="1">
    <source>
        <dbReference type="EMBL" id="CAI2387666.1"/>
    </source>
</evidence>
<evidence type="ECO:0000313" key="2">
    <source>
        <dbReference type="Proteomes" id="UP001295684"/>
    </source>
</evidence>
<protein>
    <submittedName>
        <fullName evidence="1">Uncharacterized protein</fullName>
    </submittedName>
</protein>
<name>A0AAD2DCX9_EUPCR</name>
<organism evidence="1 2">
    <name type="scientific">Euplotes crassus</name>
    <dbReference type="NCBI Taxonomy" id="5936"/>
    <lineage>
        <taxon>Eukaryota</taxon>
        <taxon>Sar</taxon>
        <taxon>Alveolata</taxon>
        <taxon>Ciliophora</taxon>
        <taxon>Intramacronucleata</taxon>
        <taxon>Spirotrichea</taxon>
        <taxon>Hypotrichia</taxon>
        <taxon>Euplotida</taxon>
        <taxon>Euplotidae</taxon>
        <taxon>Moneuplotes</taxon>
    </lineage>
</organism>
<proteinExistence type="predicted"/>
<comment type="caution">
    <text evidence="1">The sequence shown here is derived from an EMBL/GenBank/DDBJ whole genome shotgun (WGS) entry which is preliminary data.</text>
</comment>
<accession>A0AAD2DCX9</accession>
<keyword evidence="2" id="KW-1185">Reference proteome</keyword>
<gene>
    <name evidence="1" type="ORF">ECRASSUSDP1_LOCUS29300</name>
</gene>
<dbReference type="AlphaFoldDB" id="A0AAD2DCX9"/>
<sequence length="190" mass="22842">MHLLQKAYFYLNQNKQVGNILKTHLDFAAQEMIQEVNLQNSAETKIDMNNIMKFGETIKMNNLFPDETSQSYDLMKNYERIKTLHKEYGLIKNKNRQKILEISTNEDKFDVPLEMREKDFIEYRKLQAEENCLKYVMDRDGKIENSHKSNMDHTELAREIIEPRFKMFIEHCKINHLKTFKDNINMFNTH</sequence>
<dbReference type="Proteomes" id="UP001295684">
    <property type="component" value="Unassembled WGS sequence"/>
</dbReference>
<reference evidence="1" key="1">
    <citation type="submission" date="2023-07" db="EMBL/GenBank/DDBJ databases">
        <authorList>
            <consortium name="AG Swart"/>
            <person name="Singh M."/>
            <person name="Singh A."/>
            <person name="Seah K."/>
            <person name="Emmerich C."/>
        </authorList>
    </citation>
    <scope>NUCLEOTIDE SEQUENCE</scope>
    <source>
        <strain evidence="1">DP1</strain>
    </source>
</reference>